<accession>A0A098EKF7</accession>
<evidence type="ECO:0000256" key="4">
    <source>
        <dbReference type="ARBA" id="ARBA00023136"/>
    </source>
</evidence>
<feature type="transmembrane region" description="Helical" evidence="5">
    <location>
        <begin position="64"/>
        <end position="92"/>
    </location>
</feature>
<protein>
    <submittedName>
        <fullName evidence="7">Yip1 domain protein</fullName>
    </submittedName>
</protein>
<evidence type="ECO:0000313" key="8">
    <source>
        <dbReference type="Proteomes" id="UP000043699"/>
    </source>
</evidence>
<sequence>MDKLEKERQLNPFTAIWLHTREAIRWVLATKAWPYFFFLLYLAGISAGFISLSQSAMLELPLGAALLFAFVIAPVLLLIASAFMSVLYLWFGKIMKGSAAYKDVFKAVIAGLIPQIWLLPLILFFWIIAPEIFLSLTPKEDPFHVFLYAAYFVILMATSLWSIVIQSKGLAEAHRMATWKGFLTLLVPSAVMWIIMTYVIILLVFALAGF</sequence>
<keyword evidence="2 5" id="KW-0812">Transmembrane</keyword>
<organism evidence="7 8">
    <name type="scientific">Planococcus massiliensis</name>
    <dbReference type="NCBI Taxonomy" id="1499687"/>
    <lineage>
        <taxon>Bacteria</taxon>
        <taxon>Bacillati</taxon>
        <taxon>Bacillota</taxon>
        <taxon>Bacilli</taxon>
        <taxon>Bacillales</taxon>
        <taxon>Caryophanaceae</taxon>
        <taxon>Planococcus</taxon>
    </lineage>
</organism>
<evidence type="ECO:0000256" key="3">
    <source>
        <dbReference type="ARBA" id="ARBA00022989"/>
    </source>
</evidence>
<evidence type="ECO:0000256" key="5">
    <source>
        <dbReference type="SAM" id="Phobius"/>
    </source>
</evidence>
<dbReference type="RefSeq" id="WP_052651671.1">
    <property type="nucleotide sequence ID" value="NZ_CCXS01000001.1"/>
</dbReference>
<keyword evidence="8" id="KW-1185">Reference proteome</keyword>
<comment type="subcellular location">
    <subcellularLocation>
        <location evidence="1">Membrane</location>
        <topology evidence="1">Multi-pass membrane protein</topology>
    </subcellularLocation>
</comment>
<name>A0A098EKF7_9BACL</name>
<feature type="transmembrane region" description="Helical" evidence="5">
    <location>
        <begin position="104"/>
        <end position="129"/>
    </location>
</feature>
<feature type="domain" description="Yip1" evidence="6">
    <location>
        <begin position="32"/>
        <end position="197"/>
    </location>
</feature>
<proteinExistence type="predicted"/>
<feature type="transmembrane region" description="Helical" evidence="5">
    <location>
        <begin position="185"/>
        <end position="208"/>
    </location>
</feature>
<gene>
    <name evidence="7" type="ORF">BN1080_01789</name>
</gene>
<evidence type="ECO:0000256" key="1">
    <source>
        <dbReference type="ARBA" id="ARBA00004141"/>
    </source>
</evidence>
<dbReference type="EMBL" id="CCXS01000001">
    <property type="protein sequence ID" value="CEG22854.1"/>
    <property type="molecule type" value="Genomic_DNA"/>
</dbReference>
<dbReference type="AlphaFoldDB" id="A0A098EKF7"/>
<dbReference type="InterPro" id="IPR006977">
    <property type="entry name" value="Yip1_dom"/>
</dbReference>
<dbReference type="STRING" id="1499687.BN1080_01789"/>
<evidence type="ECO:0000256" key="2">
    <source>
        <dbReference type="ARBA" id="ARBA00022692"/>
    </source>
</evidence>
<keyword evidence="4 5" id="KW-0472">Membrane</keyword>
<feature type="transmembrane region" description="Helical" evidence="5">
    <location>
        <begin position="32"/>
        <end position="52"/>
    </location>
</feature>
<evidence type="ECO:0000313" key="7">
    <source>
        <dbReference type="EMBL" id="CEG22854.1"/>
    </source>
</evidence>
<dbReference type="Pfam" id="PF04893">
    <property type="entry name" value="Yip1"/>
    <property type="match status" value="1"/>
</dbReference>
<dbReference type="GO" id="GO:0016020">
    <property type="term" value="C:membrane"/>
    <property type="evidence" value="ECO:0007669"/>
    <property type="project" value="UniProtKB-SubCell"/>
</dbReference>
<feature type="transmembrane region" description="Helical" evidence="5">
    <location>
        <begin position="145"/>
        <end position="164"/>
    </location>
</feature>
<dbReference type="Proteomes" id="UP000043699">
    <property type="component" value="Unassembled WGS sequence"/>
</dbReference>
<keyword evidence="3 5" id="KW-1133">Transmembrane helix</keyword>
<reference evidence="7 8" key="1">
    <citation type="submission" date="2014-09" db="EMBL/GenBank/DDBJ databases">
        <authorList>
            <person name="Urmite Genomes Urmite Genomes"/>
        </authorList>
    </citation>
    <scope>NUCLEOTIDE SEQUENCE [LARGE SCALE GENOMIC DNA]</scope>
    <source>
        <strain evidence="7 8">ES2</strain>
    </source>
</reference>
<evidence type="ECO:0000259" key="6">
    <source>
        <dbReference type="Pfam" id="PF04893"/>
    </source>
</evidence>